<dbReference type="RefSeq" id="WP_191156751.1">
    <property type="nucleotide sequence ID" value="NZ_JACWUN010000013.1"/>
</dbReference>
<dbReference type="CDD" id="cd13530">
    <property type="entry name" value="PBP2_peptides_like"/>
    <property type="match status" value="1"/>
</dbReference>
<evidence type="ECO:0000256" key="3">
    <source>
        <dbReference type="ARBA" id="ARBA00022491"/>
    </source>
</evidence>
<accession>A0A8J6QQK2</accession>
<evidence type="ECO:0000259" key="10">
    <source>
        <dbReference type="SMART" id="SM00062"/>
    </source>
</evidence>
<dbReference type="Gene3D" id="2.30.30.110">
    <property type="match status" value="1"/>
</dbReference>
<evidence type="ECO:0000256" key="6">
    <source>
        <dbReference type="ARBA" id="ARBA00023163"/>
    </source>
</evidence>
<dbReference type="GO" id="GO:0008657">
    <property type="term" value="F:DNA topoisomerase type II (double strand cut, ATP-hydrolyzing) inhibitor activity"/>
    <property type="evidence" value="ECO:0007669"/>
    <property type="project" value="InterPro"/>
</dbReference>
<evidence type="ECO:0000256" key="1">
    <source>
        <dbReference type="ARBA" id="ARBA00005230"/>
    </source>
</evidence>
<evidence type="ECO:0000256" key="4">
    <source>
        <dbReference type="ARBA" id="ARBA00022729"/>
    </source>
</evidence>
<name>A0A8J6QQK2_9BACT</name>
<dbReference type="Pfam" id="PF00497">
    <property type="entry name" value="SBP_bac_3"/>
    <property type="match status" value="1"/>
</dbReference>
<comment type="similarity">
    <text evidence="1">Belongs to the CcdB toxin family.</text>
</comment>
<keyword evidence="9" id="KW-0812">Transmembrane</keyword>
<keyword evidence="9" id="KW-0472">Membrane</keyword>
<keyword evidence="6" id="KW-0804">Transcription</keyword>
<dbReference type="Gene3D" id="3.40.190.10">
    <property type="entry name" value="Periplasmic binding protein-like II"/>
    <property type="match status" value="2"/>
</dbReference>
<keyword evidence="12" id="KW-1185">Reference proteome</keyword>
<dbReference type="Pfam" id="PF01845">
    <property type="entry name" value="CcdB"/>
    <property type="match status" value="1"/>
</dbReference>
<evidence type="ECO:0000256" key="9">
    <source>
        <dbReference type="SAM" id="Phobius"/>
    </source>
</evidence>
<dbReference type="SMART" id="SM00062">
    <property type="entry name" value="PBPb"/>
    <property type="match status" value="1"/>
</dbReference>
<keyword evidence="5" id="KW-0805">Transcription regulation</keyword>
<dbReference type="AlphaFoldDB" id="A0A8J6QQK2"/>
<dbReference type="PANTHER" id="PTHR35936">
    <property type="entry name" value="MEMBRANE-BOUND LYTIC MUREIN TRANSGLYCOSYLASE F"/>
    <property type="match status" value="1"/>
</dbReference>
<comment type="caution">
    <text evidence="11">The sequence shown here is derived from an EMBL/GenBank/DDBJ whole genome shotgun (WGS) entry which is preliminary data.</text>
</comment>
<feature type="domain" description="Solute-binding protein family 3/N-terminal" evidence="10">
    <location>
        <begin position="122"/>
        <end position="346"/>
    </location>
</feature>
<gene>
    <name evidence="11" type="ORF">ICT70_11460</name>
</gene>
<reference evidence="11" key="1">
    <citation type="submission" date="2020-09" db="EMBL/GenBank/DDBJ databases">
        <title>Pelobacter alkaliphilus sp. nov., a novel anaerobic arsenate-reducing bacterium from terrestrial mud volcano.</title>
        <authorList>
            <person name="Khomyakova M.A."/>
            <person name="Merkel A.Y."/>
            <person name="Slobodkin A.I."/>
        </authorList>
    </citation>
    <scope>NUCLEOTIDE SEQUENCE</scope>
    <source>
        <strain evidence="11">M08fum</strain>
    </source>
</reference>
<evidence type="ECO:0000313" key="11">
    <source>
        <dbReference type="EMBL" id="MBD1401291.1"/>
    </source>
</evidence>
<proteinExistence type="inferred from homology"/>
<feature type="transmembrane region" description="Helical" evidence="9">
    <location>
        <begin position="88"/>
        <end position="106"/>
    </location>
</feature>
<evidence type="ECO:0000256" key="2">
    <source>
        <dbReference type="ARBA" id="ARBA00015075"/>
    </source>
</evidence>
<evidence type="ECO:0000256" key="7">
    <source>
        <dbReference type="ARBA" id="ARBA00029628"/>
    </source>
</evidence>
<dbReference type="InterPro" id="IPR001638">
    <property type="entry name" value="Solute-binding_3/MltF_N"/>
</dbReference>
<protein>
    <recommendedName>
        <fullName evidence="2">Toxin CcdB</fullName>
    </recommendedName>
    <alternativeName>
        <fullName evidence="8">Cytotoxic protein CcdB</fullName>
    </alternativeName>
    <alternativeName>
        <fullName evidence="7">Protein LetD</fullName>
    </alternativeName>
</protein>
<dbReference type="InterPro" id="IPR002712">
    <property type="entry name" value="CcdB"/>
</dbReference>
<dbReference type="EMBL" id="JACWUN010000013">
    <property type="protein sequence ID" value="MBD1401291.1"/>
    <property type="molecule type" value="Genomic_DNA"/>
</dbReference>
<dbReference type="GO" id="GO:0006276">
    <property type="term" value="P:plasmid maintenance"/>
    <property type="evidence" value="ECO:0007669"/>
    <property type="project" value="InterPro"/>
</dbReference>
<dbReference type="SUPFAM" id="SSF50118">
    <property type="entry name" value="Cell growth inhibitor/plasmid maintenance toxic component"/>
    <property type="match status" value="1"/>
</dbReference>
<dbReference type="PANTHER" id="PTHR35936:SF17">
    <property type="entry name" value="ARGININE-BINDING EXTRACELLULAR PROTEIN ARTP"/>
    <property type="match status" value="1"/>
</dbReference>
<evidence type="ECO:0000313" key="12">
    <source>
        <dbReference type="Proteomes" id="UP000632828"/>
    </source>
</evidence>
<keyword evidence="4" id="KW-0732">Signal</keyword>
<dbReference type="Proteomes" id="UP000632828">
    <property type="component" value="Unassembled WGS sequence"/>
</dbReference>
<keyword evidence="3" id="KW-0678">Repressor</keyword>
<dbReference type="SUPFAM" id="SSF53850">
    <property type="entry name" value="Periplasmic binding protein-like II"/>
    <property type="match status" value="1"/>
</dbReference>
<evidence type="ECO:0000256" key="8">
    <source>
        <dbReference type="ARBA" id="ARBA00033135"/>
    </source>
</evidence>
<sequence>MRKYLRTFVPLVAITSPQPVISRLCPVFSVQGVEVMMSTPELAAYPLTDLGKKVMSASEQRHEIFAAIDFLLNGFCNRPERWFSMRKLLLLIMFIISSALPLPAAATDTPANRLDRVKQANVVRICIWPDYYSITYRNPKTLELSGIDIDMAKELGRDLDVAVAFVDSSFATLIDDVSQDRCDVAMFAIGITPARAEKLRFTRSHLASDIYGITTKTNRRIKEWGDIDSAGSMVAVAKGTLHVPVMKEKLKKAQLLVLDTPFAREQEVQSGRADVFMTDFPYSQRFLANADWARLVSPPETYHVTPYAYAMKLDDDVWHARMEQFVSDVKRDGRLRAAAERHKLGPIVVAP</sequence>
<keyword evidence="9" id="KW-1133">Transmembrane helix</keyword>
<evidence type="ECO:0000256" key="5">
    <source>
        <dbReference type="ARBA" id="ARBA00023015"/>
    </source>
</evidence>
<dbReference type="InterPro" id="IPR011067">
    <property type="entry name" value="Plasmid_toxin/cell-grow_inhib"/>
</dbReference>
<organism evidence="11 12">
    <name type="scientific">Pelovirga terrestris</name>
    <dbReference type="NCBI Taxonomy" id="2771352"/>
    <lineage>
        <taxon>Bacteria</taxon>
        <taxon>Pseudomonadati</taxon>
        <taxon>Thermodesulfobacteriota</taxon>
        <taxon>Desulfuromonadia</taxon>
        <taxon>Geobacterales</taxon>
        <taxon>Geobacteraceae</taxon>
        <taxon>Pelovirga</taxon>
    </lineage>
</organism>